<dbReference type="Pfam" id="PF07833">
    <property type="entry name" value="Cu_amine_oxidN1"/>
    <property type="match status" value="2"/>
</dbReference>
<evidence type="ECO:0000256" key="1">
    <source>
        <dbReference type="SAM" id="SignalP"/>
    </source>
</evidence>
<dbReference type="InterPro" id="IPR044060">
    <property type="entry name" value="Bacterial_rp_domain"/>
</dbReference>
<dbReference type="SMART" id="SM00327">
    <property type="entry name" value="VWA"/>
    <property type="match status" value="1"/>
</dbReference>
<feature type="signal peptide" evidence="1">
    <location>
        <begin position="1"/>
        <end position="25"/>
    </location>
</feature>
<reference evidence="3 4" key="1">
    <citation type="submission" date="2012-10" db="EMBL/GenBank/DDBJ databases">
        <title>Draft Genome Sequence of Paenibacillus popilliae ATCC 14706T.</title>
        <authorList>
            <person name="Iiyama K."/>
            <person name="Mori K."/>
            <person name="Mon H."/>
            <person name="Chieda Y."/>
            <person name="Lee J.M."/>
            <person name="Kusakabe T."/>
            <person name="Tashiro K."/>
            <person name="Asano S."/>
            <person name="Yasunaga-Aoki C."/>
            <person name="Shimizu S."/>
        </authorList>
    </citation>
    <scope>NUCLEOTIDE SEQUENCE [LARGE SCALE GENOMIC DNA]</scope>
    <source>
        <strain evidence="3 4">ATCC 14706</strain>
    </source>
</reference>
<keyword evidence="4" id="KW-1185">Reference proteome</keyword>
<evidence type="ECO:0000259" key="2">
    <source>
        <dbReference type="PROSITE" id="PS50234"/>
    </source>
</evidence>
<feature type="chain" id="PRO_5004100122" description="VWFA domain-containing protein" evidence="1">
    <location>
        <begin position="26"/>
        <end position="1431"/>
    </location>
</feature>
<sequence length="1431" mass="156591">MKQRVLSVVLALIMVLSIVPVSALATESDSLGSTEGLELLRAEWLANIVNEVYMRDQPEEISASTSNLISMMTIPPGSLSINKESTSMTRTFITSDTTKIYTVLVLDRSGSMYGKPLDALKKAAVKFCNDVLKAEGEHYVAVVTYGTDATVVCNFTTDYTALQTSINGIYEAGISNTNQGLVEADNLLSSIANETGTIKNILLLSDGLPNMGEHTYLGRYTYSDHYLYQFANAVYNTVPKGKGYYIYSLGFFHNLDGSELAFARRFMNDLQNVGYHDVVNPDDLEIAFEDIAEDITTFSGTFRYASPIDDVENKKKNYDDHATYYYTDEYFDSSSYAVWDSANKRWKYNDSLATMSLCLELSAWGSNEDGVNYTNKSKNARKLLDDIGFKDSSGKSTFEASDDFKIRPERDSIGAVAAHKKITVDEKDYTLIALAIRGGGYGAEWAGNFRLGETGQHEGFEIAKERVLTFLREYIKNKGITGDIKLWLTGFSRAAATANLVAGALDDGADLGNCTLTPENLYAFCFEAPAGALYDNVHGKSLYNNIINIINPNDLVTKVAPATAPFRFARYGVDIILPTASNDFMNYGNYKQRMLQQFFALQATKTYTVDNFRMRKFGMAAKKGLPPLSVEIVNDIRNNVDQSDFLDTAITKIAKNQLKSRSNYVKEFQDDLREALAIILGADDDQWKQFSSLFVDKLSSPFNMAKLIASTTWIGKLAFGSIVGQIEQYAVESLEAAGISTYNKSQINGVVVSPASIVLKFVVSHPKLTATFACNLDGIGSAHYPELCLAWLQSRDPNYTSNAFWVGTTGSYRIVRVNCPVDVEVYAAESNELVAAIISDEPQTVADSTIISAVNEDGEKLIYLPADADFSVRLTATDDGEMTYSVNEYCFEAGEVSRVVNYYEVPIATGMMFSGNIPAYGITDIENGMENGSSSRYSLSCNGTEIVPDEDLTGSEAMEAYFVVEVLSENEEHGTVTGQGVRQLGNYAQISAIANDGYEFEGWYVDNNKVSSTTEYRFIVKSDVTLLAKFTLKNSTNPYTITATAGTGGAVTGSGSYASGGQVTLTARANRGYSFDGWYESSARINGAGASYTFAASANRTLEARFTYVGTGGNSGSGGSGHGAKLPNQQFNNVDANVDAMIIEQLDQGKNPDVNMADSVNSIAISGSTLSMVQHANKALTIKKGIVSLGLSPENIAEMNIESDDKVVIDVAQSAAALTMDVEKTDKLNSKLLVQAYDINIVANHKKPEALNTPLIIHFNLTDFELSDEQKSKITGVRYLNEEKYNQLGGKMISNNLFEAKTSKLGKYGILISDMLVSVVTTIDKNTYTVNGETKTSDVAPMIIDRRTMVPIRFIAEAFGADVGWEQATKQVTINLEGKTLSMAIGQLSSGIDVPPMIVNKRTLVPLRYVSEQLDANVIWNEATRSIDIYR</sequence>
<keyword evidence="1" id="KW-0732">Signal</keyword>
<dbReference type="Pfam" id="PF18998">
    <property type="entry name" value="Flg_new_2"/>
    <property type="match status" value="2"/>
</dbReference>
<dbReference type="PROSITE" id="PS50234">
    <property type="entry name" value="VWFA"/>
    <property type="match status" value="1"/>
</dbReference>
<dbReference type="EMBL" id="BALG01000073">
    <property type="protein sequence ID" value="GAC42136.1"/>
    <property type="molecule type" value="Genomic_DNA"/>
</dbReference>
<evidence type="ECO:0000313" key="3">
    <source>
        <dbReference type="EMBL" id="GAC42136.1"/>
    </source>
</evidence>
<dbReference type="InterPro" id="IPR002035">
    <property type="entry name" value="VWF_A"/>
</dbReference>
<dbReference type="Pfam" id="PF13519">
    <property type="entry name" value="VWA_2"/>
    <property type="match status" value="1"/>
</dbReference>
<protein>
    <recommendedName>
        <fullName evidence="2">VWFA domain-containing protein</fullName>
    </recommendedName>
</protein>
<dbReference type="SUPFAM" id="SSF53474">
    <property type="entry name" value="alpha/beta-Hydrolases"/>
    <property type="match status" value="1"/>
</dbReference>
<dbReference type="CDD" id="cd00198">
    <property type="entry name" value="vWFA"/>
    <property type="match status" value="1"/>
</dbReference>
<dbReference type="SUPFAM" id="SSF55383">
    <property type="entry name" value="Copper amine oxidase, domain N"/>
    <property type="match status" value="1"/>
</dbReference>
<dbReference type="SUPFAM" id="SSF53300">
    <property type="entry name" value="vWA-like"/>
    <property type="match status" value="1"/>
</dbReference>
<name>M9LNZ2_PAEPP</name>
<dbReference type="InterPro" id="IPR029058">
    <property type="entry name" value="AB_hydrolase_fold"/>
</dbReference>
<dbReference type="InterPro" id="IPR036582">
    <property type="entry name" value="Mao_N_sf"/>
</dbReference>
<dbReference type="Gene3D" id="2.60.40.4270">
    <property type="entry name" value="Listeria-Bacteroides repeat domain"/>
    <property type="match status" value="1"/>
</dbReference>
<proteinExistence type="predicted"/>
<dbReference type="Gene3D" id="3.40.50.410">
    <property type="entry name" value="von Willebrand factor, type A domain"/>
    <property type="match status" value="1"/>
</dbReference>
<dbReference type="OrthoDB" id="3333873at2"/>
<accession>M9LNZ2</accession>
<dbReference type="InterPro" id="IPR042229">
    <property type="entry name" value="Listeria/Bacterioides_rpt_sf"/>
</dbReference>
<feature type="domain" description="VWFA" evidence="2">
    <location>
        <begin position="101"/>
        <end position="295"/>
    </location>
</feature>
<dbReference type="Gene3D" id="3.40.50.1820">
    <property type="entry name" value="alpha/beta hydrolase"/>
    <property type="match status" value="1"/>
</dbReference>
<dbReference type="Proteomes" id="UP000029453">
    <property type="component" value="Unassembled WGS sequence"/>
</dbReference>
<dbReference type="InterPro" id="IPR012854">
    <property type="entry name" value="Cu_amine_oxidase-like_N"/>
</dbReference>
<organism evidence="3 4">
    <name type="scientific">Paenibacillus popilliae ATCC 14706</name>
    <dbReference type="NCBI Taxonomy" id="1212764"/>
    <lineage>
        <taxon>Bacteria</taxon>
        <taxon>Bacillati</taxon>
        <taxon>Bacillota</taxon>
        <taxon>Bacilli</taxon>
        <taxon>Bacillales</taxon>
        <taxon>Paenibacillaceae</taxon>
        <taxon>Paenibacillus</taxon>
    </lineage>
</organism>
<evidence type="ECO:0000313" key="4">
    <source>
        <dbReference type="Proteomes" id="UP000029453"/>
    </source>
</evidence>
<dbReference type="InterPro" id="IPR036465">
    <property type="entry name" value="vWFA_dom_sf"/>
</dbReference>
<dbReference type="Gene3D" id="3.30.457.10">
    <property type="entry name" value="Copper amine oxidase-like, N-terminal domain"/>
    <property type="match status" value="1"/>
</dbReference>
<gene>
    <name evidence="3" type="ORF">PPOP_1493</name>
</gene>
<comment type="caution">
    <text evidence="3">The sequence shown here is derived from an EMBL/GenBank/DDBJ whole genome shotgun (WGS) entry which is preliminary data.</text>
</comment>
<dbReference type="RefSeq" id="WP_006285536.1">
    <property type="nucleotide sequence ID" value="NZ_BALG01000073.1"/>
</dbReference>